<accession>A0A669C0Z7</accession>
<keyword evidence="4 6" id="KW-0472">Membrane</keyword>
<dbReference type="Pfam" id="PF08205">
    <property type="entry name" value="C2-set_2"/>
    <property type="match status" value="2"/>
</dbReference>
<dbReference type="Gene3D" id="2.60.40.10">
    <property type="entry name" value="Immunoglobulins"/>
    <property type="match status" value="5"/>
</dbReference>
<dbReference type="PANTHER" id="PTHR45889">
    <property type="entry name" value="IG-LIKE DOMAIN-CONTAINING PROTEIN"/>
    <property type="match status" value="1"/>
</dbReference>
<dbReference type="CTD" id="338313"/>
<reference evidence="8" key="3">
    <citation type="submission" date="2025-09" db="UniProtKB">
        <authorList>
            <consortium name="Ensembl"/>
        </authorList>
    </citation>
    <scope>IDENTIFICATION</scope>
</reference>
<dbReference type="SMART" id="SM00409">
    <property type="entry name" value="IG"/>
    <property type="match status" value="4"/>
</dbReference>
<keyword evidence="3 6" id="KW-1133">Transmembrane helix</keyword>
<evidence type="ECO:0000256" key="5">
    <source>
        <dbReference type="ARBA" id="ARBA00023157"/>
    </source>
</evidence>
<dbReference type="Pfam" id="PF13895">
    <property type="entry name" value="Ig_2"/>
    <property type="match status" value="1"/>
</dbReference>
<evidence type="ECO:0000256" key="3">
    <source>
        <dbReference type="ARBA" id="ARBA00022989"/>
    </source>
</evidence>
<dbReference type="Pfam" id="PF07686">
    <property type="entry name" value="V-set"/>
    <property type="match status" value="1"/>
</dbReference>
<dbReference type="InterPro" id="IPR013783">
    <property type="entry name" value="Ig-like_fold"/>
</dbReference>
<dbReference type="PROSITE" id="PS50835">
    <property type="entry name" value="IG_LIKE"/>
    <property type="match status" value="5"/>
</dbReference>
<evidence type="ECO:0000256" key="1">
    <source>
        <dbReference type="ARBA" id="ARBA00004167"/>
    </source>
</evidence>
<dbReference type="PANTHER" id="PTHR45889:SF3">
    <property type="entry name" value="CELL ADHESION MOLECULE 4"/>
    <property type="match status" value="1"/>
</dbReference>
<feature type="domain" description="Ig-like" evidence="7">
    <location>
        <begin position="212"/>
        <end position="315"/>
    </location>
</feature>
<evidence type="ECO:0000256" key="6">
    <source>
        <dbReference type="SAM" id="Phobius"/>
    </source>
</evidence>
<feature type="domain" description="Ig-like" evidence="7">
    <location>
        <begin position="321"/>
        <end position="400"/>
    </location>
</feature>
<evidence type="ECO:0000256" key="4">
    <source>
        <dbReference type="ARBA" id="ARBA00023136"/>
    </source>
</evidence>
<dbReference type="SUPFAM" id="SSF48726">
    <property type="entry name" value="Immunoglobulin"/>
    <property type="match status" value="5"/>
</dbReference>
<dbReference type="GO" id="GO:0016020">
    <property type="term" value="C:membrane"/>
    <property type="evidence" value="ECO:0007669"/>
    <property type="project" value="UniProtKB-SubCell"/>
</dbReference>
<feature type="transmembrane region" description="Helical" evidence="6">
    <location>
        <begin position="685"/>
        <end position="708"/>
    </location>
</feature>
<evidence type="ECO:0000259" key="7">
    <source>
        <dbReference type="PROSITE" id="PS50835"/>
    </source>
</evidence>
<dbReference type="InterPro" id="IPR036179">
    <property type="entry name" value="Ig-like_dom_sf"/>
</dbReference>
<dbReference type="InterPro" id="IPR003598">
    <property type="entry name" value="Ig_sub2"/>
</dbReference>
<dbReference type="OMA" id="NITWGTT"/>
<dbReference type="KEGG" id="onl:100699942"/>
<keyword evidence="9" id="KW-1185">Reference proteome</keyword>
<dbReference type="SMART" id="SM00408">
    <property type="entry name" value="IGc2"/>
    <property type="match status" value="4"/>
</dbReference>
<dbReference type="InterPro" id="IPR003599">
    <property type="entry name" value="Ig_sub"/>
</dbReference>
<reference evidence="8" key="2">
    <citation type="submission" date="2025-08" db="UniProtKB">
        <authorList>
            <consortium name="Ensembl"/>
        </authorList>
    </citation>
    <scope>IDENTIFICATION</scope>
</reference>
<dbReference type="GeneTree" id="ENSGT00940000155838"/>
<feature type="domain" description="Ig-like" evidence="7">
    <location>
        <begin position="66"/>
        <end position="204"/>
    </location>
</feature>
<gene>
    <name evidence="8" type="primary">MCAM</name>
    <name evidence="8" type="synonym">mcamb</name>
</gene>
<dbReference type="GO" id="GO:0044291">
    <property type="term" value="C:cell-cell contact zone"/>
    <property type="evidence" value="ECO:0007669"/>
    <property type="project" value="TreeGrafter"/>
</dbReference>
<dbReference type="GeneID" id="100699942"/>
<evidence type="ECO:0000256" key="2">
    <source>
        <dbReference type="ARBA" id="ARBA00022692"/>
    </source>
</evidence>
<dbReference type="GO" id="GO:0007156">
    <property type="term" value="P:homophilic cell adhesion via plasma membrane adhesion molecules"/>
    <property type="evidence" value="ECO:0007669"/>
    <property type="project" value="TreeGrafter"/>
</dbReference>
<name>A0A669C0Z7_ORENI</name>
<dbReference type="InterPro" id="IPR007110">
    <property type="entry name" value="Ig-like_dom"/>
</dbReference>
<dbReference type="OrthoDB" id="6431884at2759"/>
<dbReference type="AlphaFoldDB" id="A0A669C0Z7"/>
<feature type="domain" description="Ig-like" evidence="7">
    <location>
        <begin position="497"/>
        <end position="581"/>
    </location>
</feature>
<feature type="domain" description="Ig-like" evidence="7">
    <location>
        <begin position="411"/>
        <end position="490"/>
    </location>
</feature>
<dbReference type="Proteomes" id="UP000005207">
    <property type="component" value="Linkage group LG14"/>
</dbReference>
<dbReference type="InParanoid" id="A0A669C0Z7"/>
<proteinExistence type="predicted"/>
<keyword evidence="2 6" id="KW-0812">Transmembrane</keyword>
<comment type="subcellular location">
    <subcellularLocation>
        <location evidence="1">Membrane</location>
        <topology evidence="1">Single-pass membrane protein</topology>
    </subcellularLocation>
</comment>
<evidence type="ECO:0000313" key="8">
    <source>
        <dbReference type="Ensembl" id="ENSONIP00000041248.1"/>
    </source>
</evidence>
<evidence type="ECO:0000313" key="9">
    <source>
        <dbReference type="Proteomes" id="UP000005207"/>
    </source>
</evidence>
<dbReference type="Ensembl" id="ENSONIT00000076799.1">
    <property type="protein sequence ID" value="ENSONIP00000041248.1"/>
    <property type="gene ID" value="ENSONIG00000006220.2"/>
</dbReference>
<organism evidence="8 9">
    <name type="scientific">Oreochromis niloticus</name>
    <name type="common">Nile tilapia</name>
    <name type="synonym">Tilapia nilotica</name>
    <dbReference type="NCBI Taxonomy" id="8128"/>
    <lineage>
        <taxon>Eukaryota</taxon>
        <taxon>Metazoa</taxon>
        <taxon>Chordata</taxon>
        <taxon>Craniata</taxon>
        <taxon>Vertebrata</taxon>
        <taxon>Euteleostomi</taxon>
        <taxon>Actinopterygii</taxon>
        <taxon>Neopterygii</taxon>
        <taxon>Teleostei</taxon>
        <taxon>Neoteleostei</taxon>
        <taxon>Acanthomorphata</taxon>
        <taxon>Ovalentaria</taxon>
        <taxon>Cichlomorphae</taxon>
        <taxon>Cichliformes</taxon>
        <taxon>Cichlidae</taxon>
        <taxon>African cichlids</taxon>
        <taxon>Pseudocrenilabrinae</taxon>
        <taxon>Oreochromini</taxon>
        <taxon>Oreochromis</taxon>
    </lineage>
</organism>
<protein>
    <submittedName>
        <fullName evidence="8">Melanoma cell adhesion molecule b</fullName>
    </submittedName>
</protein>
<sequence>MTRAERLSLQRVSAPFCIICLSTLRRHSSLSLCTVFQEDQFLSDSFHTHTHTHAHTPQHGHLQHRPIVMALPDTAPLLVGLLLIFHALGAWAIVEVNMEDKVEVMAGDTAQITCMFTTDEGLGGTTIQWFYVLPNKKRQRIYNKEPMHEAAEQNTPFTDRISLNVTGTAAVLVIRDVGVKDNLEFICVIKTITPEEAEGRTQLQVFKSPTFPTIEAVETGVSVNEEDPSKIGSCSVKNGYPKPNITWYRNNMPLRITPDEVDLKSSITTESSGLYSVQSELRMKVKKEDKDAKFYCEVLYFVPGATKMTESQHINITVYYPPTEVNIWVESPKGKIKEGDTLELRCENNGNYPSSITTIKHQNSGYFVENNKMVQTNVTRLDGGVYECTFMETDNFEEISGSTKVLVNYLESAVITPKDSITVMEEEELKASCNALSSLQTDITWFKNEKLVSKGNSLSVKSATFETAGMYKCVVTVPEMEGMKTSSTLQVNVKGSPQILGPGVQEVETYETTVNLNCSARGFPAPTIMWTTSDGKNLNALQTETEDGAQSVVTFKITSSVKVFCNASNDFGSKVVEFNIKAILNTILTTITSMPTISTTTRSTTTISNDTVVHTTPTTTTTTSTNAITDDTVIYNTSTTNTTIPSTNITFINDTVTQNTSTNYVNDPVQTPTKSPNIKKESKGFVIAIIIIAILLLAILGSVLYFLYKKGRICGRSGKQDFSKRKSSKDNIVVEMKSDNTEEAILLGVNGEKQQPNDQ</sequence>
<reference evidence="9" key="1">
    <citation type="submission" date="2012-01" db="EMBL/GenBank/DDBJ databases">
        <title>The Genome Sequence of Oreochromis niloticus (Nile Tilapia).</title>
        <authorList>
            <consortium name="Broad Institute Genome Assembly Team"/>
            <consortium name="Broad Institute Sequencing Platform"/>
            <person name="Di Palma F."/>
            <person name="Johnson J."/>
            <person name="Lander E.S."/>
            <person name="Lindblad-Toh K."/>
        </authorList>
    </citation>
    <scope>NUCLEOTIDE SEQUENCE [LARGE SCALE GENOMIC DNA]</scope>
</reference>
<dbReference type="GO" id="GO:0061041">
    <property type="term" value="P:regulation of wound healing"/>
    <property type="evidence" value="ECO:0007669"/>
    <property type="project" value="TreeGrafter"/>
</dbReference>
<dbReference type="GO" id="GO:0035020">
    <property type="term" value="P:regulation of Rac protein signal transduction"/>
    <property type="evidence" value="ECO:0007669"/>
    <property type="project" value="TreeGrafter"/>
</dbReference>
<keyword evidence="5" id="KW-1015">Disulfide bond</keyword>
<dbReference type="InterPro" id="IPR013162">
    <property type="entry name" value="CD80_C2-set"/>
</dbReference>
<dbReference type="InterPro" id="IPR013106">
    <property type="entry name" value="Ig_V-set"/>
</dbReference>
<dbReference type="GO" id="GO:0043184">
    <property type="term" value="F:vascular endothelial growth factor receptor 2 binding"/>
    <property type="evidence" value="ECO:0007669"/>
    <property type="project" value="TreeGrafter"/>
</dbReference>